<sequence>MKVRCIAVDDEPLALDLISKFIEQTSFLTLEAKFDNAIAALGFLNQKEIDLVFLDIQMPDLSGMELARILEGKQSPNKPRIIFTTAYNQFAIEGYKVDALDYLLKPFSYEEFLKASTKAFQYIKQSKDSKLDHGSTSHTGADFIFLKVEYQLVKVMLQNITHIEAYKDYVKVYLKDKDSPLLSLTSMKNMEDLLPQERFMRVHRSFIINLDHIDSVARNVVQIGGHQIAVSDNYKDNFQRFLSQWTG</sequence>
<evidence type="ECO:0000313" key="4">
    <source>
        <dbReference type="EMBL" id="EKB48666.1"/>
    </source>
</evidence>
<dbReference type="PROSITE" id="PS50930">
    <property type="entry name" value="HTH_LYTTR"/>
    <property type="match status" value="1"/>
</dbReference>
<dbReference type="Pfam" id="PF04397">
    <property type="entry name" value="LytTR"/>
    <property type="match status" value="1"/>
</dbReference>
<dbReference type="Pfam" id="PF00072">
    <property type="entry name" value="Response_reg"/>
    <property type="match status" value="1"/>
</dbReference>
<dbReference type="PANTHER" id="PTHR37299">
    <property type="entry name" value="TRANSCRIPTIONAL REGULATOR-RELATED"/>
    <property type="match status" value="1"/>
</dbReference>
<dbReference type="AlphaFoldDB" id="K1L1M3"/>
<evidence type="ECO:0000256" key="1">
    <source>
        <dbReference type="PROSITE-ProRule" id="PRU00169"/>
    </source>
</evidence>
<feature type="domain" description="HTH LytTR-type" evidence="3">
    <location>
        <begin position="144"/>
        <end position="218"/>
    </location>
</feature>
<keyword evidence="1" id="KW-0597">Phosphoprotein</keyword>
<dbReference type="OrthoDB" id="1646880at2"/>
<dbReference type="InterPro" id="IPR001789">
    <property type="entry name" value="Sig_transdc_resp-reg_receiver"/>
</dbReference>
<dbReference type="Proteomes" id="UP000004478">
    <property type="component" value="Unassembled WGS sequence"/>
</dbReference>
<dbReference type="EMBL" id="AMGM01000045">
    <property type="protein sequence ID" value="EKB48666.1"/>
    <property type="molecule type" value="Genomic_DNA"/>
</dbReference>
<evidence type="ECO:0000259" key="2">
    <source>
        <dbReference type="PROSITE" id="PS50110"/>
    </source>
</evidence>
<feature type="modified residue" description="4-aspartylphosphate" evidence="1">
    <location>
        <position position="55"/>
    </location>
</feature>
<accession>K1L1M3</accession>
<name>K1L1M3_CECL9</name>
<dbReference type="InterPro" id="IPR011006">
    <property type="entry name" value="CheY-like_superfamily"/>
</dbReference>
<proteinExistence type="predicted"/>
<dbReference type="Gene3D" id="3.40.50.2300">
    <property type="match status" value="1"/>
</dbReference>
<dbReference type="PANTHER" id="PTHR37299:SF1">
    <property type="entry name" value="STAGE 0 SPORULATION PROTEIN A HOMOLOG"/>
    <property type="match status" value="1"/>
</dbReference>
<organism evidence="4 5">
    <name type="scientific">Cecembia lonarensis (strain CCUG 58316 / KCTC 22772 / LW9)</name>
    <dbReference type="NCBI Taxonomy" id="1225176"/>
    <lineage>
        <taxon>Bacteria</taxon>
        <taxon>Pseudomonadati</taxon>
        <taxon>Bacteroidota</taxon>
        <taxon>Cytophagia</taxon>
        <taxon>Cytophagales</taxon>
        <taxon>Cyclobacteriaceae</taxon>
        <taxon>Cecembia</taxon>
    </lineage>
</organism>
<dbReference type="PROSITE" id="PS50110">
    <property type="entry name" value="RESPONSE_REGULATORY"/>
    <property type="match status" value="1"/>
</dbReference>
<evidence type="ECO:0000259" key="3">
    <source>
        <dbReference type="PROSITE" id="PS50930"/>
    </source>
</evidence>
<dbReference type="GO" id="GO:0003677">
    <property type="term" value="F:DNA binding"/>
    <property type="evidence" value="ECO:0007669"/>
    <property type="project" value="InterPro"/>
</dbReference>
<dbReference type="SMART" id="SM00448">
    <property type="entry name" value="REC"/>
    <property type="match status" value="1"/>
</dbReference>
<dbReference type="SUPFAM" id="SSF52172">
    <property type="entry name" value="CheY-like"/>
    <property type="match status" value="1"/>
</dbReference>
<dbReference type="RefSeq" id="WP_009185716.1">
    <property type="nucleotide sequence ID" value="NZ_AMGM01000045.1"/>
</dbReference>
<dbReference type="InterPro" id="IPR007492">
    <property type="entry name" value="LytTR_DNA-bd_dom"/>
</dbReference>
<evidence type="ECO:0000313" key="5">
    <source>
        <dbReference type="Proteomes" id="UP000004478"/>
    </source>
</evidence>
<dbReference type="GO" id="GO:0000156">
    <property type="term" value="F:phosphorelay response regulator activity"/>
    <property type="evidence" value="ECO:0007669"/>
    <property type="project" value="InterPro"/>
</dbReference>
<comment type="caution">
    <text evidence="4">The sequence shown here is derived from an EMBL/GenBank/DDBJ whole genome shotgun (WGS) entry which is preliminary data.</text>
</comment>
<dbReference type="InterPro" id="IPR046947">
    <property type="entry name" value="LytR-like"/>
</dbReference>
<gene>
    <name evidence="4" type="primary">yehT_2</name>
    <name evidence="4" type="ORF">B879_02693</name>
</gene>
<dbReference type="SMART" id="SM00850">
    <property type="entry name" value="LytTR"/>
    <property type="match status" value="1"/>
</dbReference>
<dbReference type="PATRIC" id="fig|1225176.3.peg.2869"/>
<reference evidence="4 5" key="1">
    <citation type="journal article" date="2012" name="J. Bacteriol.">
        <title>Draft Genome Sequence of Cecembia lonarensis Strain LW9T, Isolated from Lonar Lake, a Haloalkaline Lake in India.</title>
        <authorList>
            <person name="Shivaji S."/>
            <person name="Ara S."/>
            <person name="Singh A."/>
            <person name="Pinnaka A.K."/>
        </authorList>
    </citation>
    <scope>NUCLEOTIDE SEQUENCE [LARGE SCALE GENOMIC DNA]</scope>
    <source>
        <strain evidence="4 5">LW9</strain>
    </source>
</reference>
<protein>
    <submittedName>
        <fullName evidence="4">Putative transcriptional regulatory protein YehT</fullName>
    </submittedName>
</protein>
<keyword evidence="5" id="KW-1185">Reference proteome</keyword>
<feature type="domain" description="Response regulatory" evidence="2">
    <location>
        <begin position="4"/>
        <end position="120"/>
    </location>
</feature>
<dbReference type="Gene3D" id="2.40.50.1020">
    <property type="entry name" value="LytTr DNA-binding domain"/>
    <property type="match status" value="1"/>
</dbReference>